<dbReference type="Proteomes" id="UP000464214">
    <property type="component" value="Chromosome"/>
</dbReference>
<dbReference type="EMBL" id="CP047897">
    <property type="protein sequence ID" value="QHL89094.1"/>
    <property type="molecule type" value="Genomic_DNA"/>
</dbReference>
<evidence type="ECO:0000259" key="10">
    <source>
        <dbReference type="PROSITE" id="PS51012"/>
    </source>
</evidence>
<dbReference type="PANTHER" id="PTHR30413:SF8">
    <property type="entry name" value="TRANSPORT PERMEASE PROTEIN"/>
    <property type="match status" value="1"/>
</dbReference>
<dbReference type="GO" id="GO:0140359">
    <property type="term" value="F:ABC-type transporter activity"/>
    <property type="evidence" value="ECO:0007669"/>
    <property type="project" value="InterPro"/>
</dbReference>
<dbReference type="AlphaFoldDB" id="A0A6P1P3R7"/>
<feature type="transmembrane region" description="Helical" evidence="9">
    <location>
        <begin position="256"/>
        <end position="274"/>
    </location>
</feature>
<keyword evidence="12" id="KW-1185">Reference proteome</keyword>
<feature type="transmembrane region" description="Helical" evidence="9">
    <location>
        <begin position="49"/>
        <end position="70"/>
    </location>
</feature>
<feature type="transmembrane region" description="Helical" evidence="9">
    <location>
        <begin position="135"/>
        <end position="154"/>
    </location>
</feature>
<evidence type="ECO:0000256" key="9">
    <source>
        <dbReference type="RuleBase" id="RU361157"/>
    </source>
</evidence>
<evidence type="ECO:0000256" key="5">
    <source>
        <dbReference type="ARBA" id="ARBA00022519"/>
    </source>
</evidence>
<dbReference type="GO" id="GO:0043190">
    <property type="term" value="C:ATP-binding cassette (ABC) transporter complex"/>
    <property type="evidence" value="ECO:0007669"/>
    <property type="project" value="InterPro"/>
</dbReference>
<feature type="transmembrane region" description="Helical" evidence="9">
    <location>
        <begin position="166"/>
        <end position="190"/>
    </location>
</feature>
<keyword evidence="5" id="KW-0997">Cell inner membrane</keyword>
<keyword evidence="8 9" id="KW-0472">Membrane</keyword>
<comment type="subcellular location">
    <subcellularLocation>
        <location evidence="1">Cell inner membrane</location>
        <topology evidence="1">Multi-pass membrane protein</topology>
    </subcellularLocation>
    <subcellularLocation>
        <location evidence="9">Cell membrane</location>
        <topology evidence="9">Multi-pass membrane protein</topology>
    </subcellularLocation>
</comment>
<keyword evidence="6 9" id="KW-0812">Transmembrane</keyword>
<evidence type="ECO:0000256" key="4">
    <source>
        <dbReference type="ARBA" id="ARBA00022475"/>
    </source>
</evidence>
<dbReference type="InterPro" id="IPR013525">
    <property type="entry name" value="ABC2_TM"/>
</dbReference>
<evidence type="ECO:0000313" key="12">
    <source>
        <dbReference type="Proteomes" id="UP000464214"/>
    </source>
</evidence>
<evidence type="ECO:0000256" key="3">
    <source>
        <dbReference type="ARBA" id="ARBA00022448"/>
    </source>
</evidence>
<accession>A0A6P1P3R7</accession>
<proteinExistence type="inferred from homology"/>
<dbReference type="InterPro" id="IPR000412">
    <property type="entry name" value="ABC_2_transport"/>
</dbReference>
<name>A0A6P1P3R7_9BACT</name>
<feature type="domain" description="ABC transmembrane type-2" evidence="10">
    <location>
        <begin position="51"/>
        <end position="277"/>
    </location>
</feature>
<dbReference type="PROSITE" id="PS51012">
    <property type="entry name" value="ABC_TM2"/>
    <property type="match status" value="1"/>
</dbReference>
<evidence type="ECO:0000256" key="7">
    <source>
        <dbReference type="ARBA" id="ARBA00022989"/>
    </source>
</evidence>
<dbReference type="PANTHER" id="PTHR30413">
    <property type="entry name" value="INNER MEMBRANE TRANSPORT PERMEASE"/>
    <property type="match status" value="1"/>
</dbReference>
<feature type="transmembrane region" description="Helical" evidence="9">
    <location>
        <begin position="76"/>
        <end position="98"/>
    </location>
</feature>
<reference evidence="11 12" key="1">
    <citation type="submission" date="2020-01" db="EMBL/GenBank/DDBJ databases">
        <authorList>
            <person name="Kim M."/>
        </authorList>
    </citation>
    <scope>NUCLEOTIDE SEQUENCE [LARGE SCALE GENOMIC DNA]</scope>
    <source>
        <strain evidence="11 12">BT10</strain>
    </source>
</reference>
<organism evidence="11 12">
    <name type="scientific">Nibribacter ruber</name>
    <dbReference type="NCBI Taxonomy" id="2698458"/>
    <lineage>
        <taxon>Bacteria</taxon>
        <taxon>Pseudomonadati</taxon>
        <taxon>Bacteroidota</taxon>
        <taxon>Cytophagia</taxon>
        <taxon>Cytophagales</taxon>
        <taxon>Hymenobacteraceae</taxon>
        <taxon>Nibribacter</taxon>
    </lineage>
</organism>
<dbReference type="PRINTS" id="PR00164">
    <property type="entry name" value="ABC2TRNSPORT"/>
</dbReference>
<dbReference type="KEGG" id="nib:GU926_17320"/>
<evidence type="ECO:0000256" key="2">
    <source>
        <dbReference type="ARBA" id="ARBA00007783"/>
    </source>
</evidence>
<evidence type="ECO:0000256" key="1">
    <source>
        <dbReference type="ARBA" id="ARBA00004429"/>
    </source>
</evidence>
<comment type="similarity">
    <text evidence="2 9">Belongs to the ABC-2 integral membrane protein family.</text>
</comment>
<sequence>MSGTATTNWDWEITPKTSFWAHSTQELWAYRHLLAGLVRRYFLLNYNQTVLGPLWILFQPVLTLATYVLVFNKLVGISTGALPPVVFYAAGIVLWNFFSDSFMGTSNTYRENIQLFSKVYFPRIIMPVSVVSTQFLRFLIQMGMLLAVILYYSLVTDYAFQWTWNLLLLPAAVALVGLLGLGLGLLFSVLTAKYRDITNLVSLGVRLLMFVTPVIYPLTVIPEKLRWVVQLNPLTPLFELFRLALLGQGLVTPMQLAYSLVLAVILLLGAVLFFQKQGDRLIDVV</sequence>
<keyword evidence="3 9" id="KW-0813">Transport</keyword>
<feature type="transmembrane region" description="Helical" evidence="9">
    <location>
        <begin position="197"/>
        <end position="216"/>
    </location>
</feature>
<dbReference type="InterPro" id="IPR047817">
    <property type="entry name" value="ABC2_TM_bact-type"/>
</dbReference>
<keyword evidence="4 9" id="KW-1003">Cell membrane</keyword>
<gene>
    <name evidence="11" type="ORF">GU926_17320</name>
</gene>
<protein>
    <recommendedName>
        <fullName evidence="9">Transport permease protein</fullName>
    </recommendedName>
</protein>
<evidence type="ECO:0000313" key="11">
    <source>
        <dbReference type="EMBL" id="QHL89094.1"/>
    </source>
</evidence>
<keyword evidence="7 9" id="KW-1133">Transmembrane helix</keyword>
<dbReference type="GO" id="GO:0015920">
    <property type="term" value="P:lipopolysaccharide transport"/>
    <property type="evidence" value="ECO:0007669"/>
    <property type="project" value="TreeGrafter"/>
</dbReference>
<dbReference type="RefSeq" id="WP_160694117.1">
    <property type="nucleotide sequence ID" value="NZ_CP047897.1"/>
</dbReference>
<evidence type="ECO:0000256" key="6">
    <source>
        <dbReference type="ARBA" id="ARBA00022692"/>
    </source>
</evidence>
<evidence type="ECO:0000256" key="8">
    <source>
        <dbReference type="ARBA" id="ARBA00023136"/>
    </source>
</evidence>
<dbReference type="Pfam" id="PF01061">
    <property type="entry name" value="ABC2_membrane"/>
    <property type="match status" value="1"/>
</dbReference>